<evidence type="ECO:0000313" key="2">
    <source>
        <dbReference type="Proteomes" id="UP001235939"/>
    </source>
</evidence>
<keyword evidence="2" id="KW-1185">Reference proteome</keyword>
<gene>
    <name evidence="1" type="ORF">LAZ67_19002704</name>
</gene>
<dbReference type="Proteomes" id="UP001235939">
    <property type="component" value="Chromosome 19"/>
</dbReference>
<name>A0ABY6LLB6_9ARAC</name>
<sequence>MSLSLRHGALHEVPSNTLTKAAPRTFRGLSLVGTLRPNDKFLTNIFRTLQDEILQPILTKTVAYREIGLTRPLPPRPGVLRHVAHALQHQPQEAPPQVQGRLHHQGCQEHEAAHRAHRHQHAAECLTPTAAHSGHRRLPHWRRLESRPDPEGLFITSMTTAGVDVYSAMPDVMCSGLAGES</sequence>
<proteinExistence type="predicted"/>
<dbReference type="EMBL" id="CP092881">
    <property type="protein sequence ID" value="UYV81076.1"/>
    <property type="molecule type" value="Genomic_DNA"/>
</dbReference>
<accession>A0ABY6LLB6</accession>
<organism evidence="1 2">
    <name type="scientific">Cordylochernes scorpioides</name>
    <dbReference type="NCBI Taxonomy" id="51811"/>
    <lineage>
        <taxon>Eukaryota</taxon>
        <taxon>Metazoa</taxon>
        <taxon>Ecdysozoa</taxon>
        <taxon>Arthropoda</taxon>
        <taxon>Chelicerata</taxon>
        <taxon>Arachnida</taxon>
        <taxon>Pseudoscorpiones</taxon>
        <taxon>Cheliferoidea</taxon>
        <taxon>Chernetidae</taxon>
        <taxon>Cordylochernes</taxon>
    </lineage>
</organism>
<protein>
    <submittedName>
        <fullName evidence="1">Uncharacterized protein</fullName>
    </submittedName>
</protein>
<evidence type="ECO:0000313" key="1">
    <source>
        <dbReference type="EMBL" id="UYV81076.1"/>
    </source>
</evidence>
<reference evidence="1 2" key="1">
    <citation type="submission" date="2022-01" db="EMBL/GenBank/DDBJ databases">
        <title>A chromosomal length assembly of Cordylochernes scorpioides.</title>
        <authorList>
            <person name="Zeh D."/>
            <person name="Zeh J."/>
        </authorList>
    </citation>
    <scope>NUCLEOTIDE SEQUENCE [LARGE SCALE GENOMIC DNA]</scope>
    <source>
        <strain evidence="1">IN4F17</strain>
        <tissue evidence="1">Whole Body</tissue>
    </source>
</reference>